<dbReference type="AlphaFoldDB" id="A0A4P7C3X2"/>
<accession>A0A4P7C3X2</accession>
<gene>
    <name evidence="1" type="ORF">E3U44_00275</name>
</gene>
<protein>
    <submittedName>
        <fullName evidence="1">DUF2141 domain-containing protein</fullName>
    </submittedName>
</protein>
<dbReference type="KEGG" id="nwr:E3U44_00275"/>
<proteinExistence type="predicted"/>
<evidence type="ECO:0000313" key="1">
    <source>
        <dbReference type="EMBL" id="QBQ56387.1"/>
    </source>
</evidence>
<keyword evidence="2" id="KW-1185">Reference proteome</keyword>
<dbReference type="InterPro" id="IPR018673">
    <property type="entry name" value="DUF2141"/>
</dbReference>
<name>A0A4P7C3X2_9GAMM</name>
<organism evidence="1 2">
    <name type="scientific">Nitrosococcus wardiae</name>
    <dbReference type="NCBI Taxonomy" id="1814290"/>
    <lineage>
        <taxon>Bacteria</taxon>
        <taxon>Pseudomonadati</taxon>
        <taxon>Pseudomonadota</taxon>
        <taxon>Gammaproteobacteria</taxon>
        <taxon>Chromatiales</taxon>
        <taxon>Chromatiaceae</taxon>
        <taxon>Nitrosococcus</taxon>
    </lineage>
</organism>
<dbReference type="OrthoDB" id="9788332at2"/>
<sequence length="158" mass="17840">MFRKGFRTIFFTVGIVLWLWGGGSSHLAMAETGKVTTLVINIIGIKPVEGQVRVALYNAAEKWLEESFFNTVLEVKSQKVEWRVDGVPEGEYGIAAFHDQNKNGEADRNFLGIPKEAYGFSNNVKAVFRAPRWDEVKFVVNSAKEVEVKLESWNLNSQ</sequence>
<dbReference type="Proteomes" id="UP000294325">
    <property type="component" value="Chromosome"/>
</dbReference>
<dbReference type="Pfam" id="PF09912">
    <property type="entry name" value="DUF2141"/>
    <property type="match status" value="1"/>
</dbReference>
<reference evidence="1 2" key="1">
    <citation type="submission" date="2019-03" db="EMBL/GenBank/DDBJ databases">
        <title>The genome sequence of Nitrosococcus wardiae strain D1FHST reveals the archetypal metabolic capacity of ammonia-oxidizing Gammaproteobacteria.</title>
        <authorList>
            <person name="Wang L."/>
            <person name="Lim C.K."/>
            <person name="Hanson T.E."/>
            <person name="Dang H."/>
            <person name="Klotz M.G."/>
        </authorList>
    </citation>
    <scope>NUCLEOTIDE SEQUENCE [LARGE SCALE GENOMIC DNA]</scope>
    <source>
        <strain evidence="1 2">D1FHS</strain>
    </source>
</reference>
<dbReference type="EMBL" id="CP038033">
    <property type="protein sequence ID" value="QBQ56387.1"/>
    <property type="molecule type" value="Genomic_DNA"/>
</dbReference>
<evidence type="ECO:0000313" key="2">
    <source>
        <dbReference type="Proteomes" id="UP000294325"/>
    </source>
</evidence>